<dbReference type="GO" id="GO:0016226">
    <property type="term" value="P:iron-sulfur cluster assembly"/>
    <property type="evidence" value="ECO:0007669"/>
    <property type="project" value="InterPro"/>
</dbReference>
<dbReference type="GO" id="GO:0005506">
    <property type="term" value="F:iron ion binding"/>
    <property type="evidence" value="ECO:0007669"/>
    <property type="project" value="InterPro"/>
</dbReference>
<organism evidence="2 3">
    <name type="scientific">Syntrophobacter fumaroxidans (strain DSM 10017 / MPOB)</name>
    <dbReference type="NCBI Taxonomy" id="335543"/>
    <lineage>
        <taxon>Bacteria</taxon>
        <taxon>Pseudomonadati</taxon>
        <taxon>Thermodesulfobacteriota</taxon>
        <taxon>Syntrophobacteria</taxon>
        <taxon>Syntrophobacterales</taxon>
        <taxon>Syntrophobacteraceae</taxon>
        <taxon>Syntrophobacter</taxon>
    </lineage>
</organism>
<dbReference type="RefSeq" id="WP_011697467.1">
    <property type="nucleotide sequence ID" value="NC_008554.1"/>
</dbReference>
<evidence type="ECO:0000313" key="3">
    <source>
        <dbReference type="Proteomes" id="UP000001784"/>
    </source>
</evidence>
<dbReference type="Proteomes" id="UP000001784">
    <property type="component" value="Chromosome"/>
</dbReference>
<proteinExistence type="predicted"/>
<dbReference type="CDD" id="cd06664">
    <property type="entry name" value="IscU_like"/>
    <property type="match status" value="1"/>
</dbReference>
<dbReference type="InterPro" id="IPR002871">
    <property type="entry name" value="NIF_FeS_clus_asmbl_NifU_N"/>
</dbReference>
<dbReference type="eggNOG" id="COG0822">
    <property type="taxonomic scope" value="Bacteria"/>
</dbReference>
<keyword evidence="3" id="KW-1185">Reference proteome</keyword>
<reference evidence="2 3" key="1">
    <citation type="submission" date="2006-10" db="EMBL/GenBank/DDBJ databases">
        <title>Complete sequence of Syntrophobacter fumaroxidans MPOB.</title>
        <authorList>
            <consortium name="US DOE Joint Genome Institute"/>
            <person name="Copeland A."/>
            <person name="Lucas S."/>
            <person name="Lapidus A."/>
            <person name="Barry K."/>
            <person name="Detter J.C."/>
            <person name="Glavina del Rio T."/>
            <person name="Hammon N."/>
            <person name="Israni S."/>
            <person name="Pitluck S."/>
            <person name="Goltsman E.G."/>
            <person name="Martinez M."/>
            <person name="Schmutz J."/>
            <person name="Larimer F."/>
            <person name="Land M."/>
            <person name="Hauser L."/>
            <person name="Kyrpides N."/>
            <person name="Kim E."/>
            <person name="Boone D.R."/>
            <person name="Brockman F."/>
            <person name="Culley D."/>
            <person name="Ferry J."/>
            <person name="Gunsalus R."/>
            <person name="McInerney M.J."/>
            <person name="Morrison M."/>
            <person name="Plugge C."/>
            <person name="Rohlin L."/>
            <person name="Scholten J."/>
            <person name="Sieber J."/>
            <person name="Stams A.J.M."/>
            <person name="Worm P."/>
            <person name="Henstra A.M."/>
            <person name="Richardson P."/>
        </authorList>
    </citation>
    <scope>NUCLEOTIDE SEQUENCE [LARGE SCALE GENOMIC DNA]</scope>
    <source>
        <strain evidence="3">DSM 10017 / MPOB</strain>
    </source>
</reference>
<protein>
    <submittedName>
        <fullName evidence="2">Nitrogen-fixing NifU domain protein</fullName>
    </submittedName>
</protein>
<dbReference type="KEGG" id="sfu:Sfum_0595"/>
<dbReference type="Gene3D" id="3.90.1010.10">
    <property type="match status" value="1"/>
</dbReference>
<dbReference type="Pfam" id="PF01592">
    <property type="entry name" value="NifU_N"/>
    <property type="match status" value="1"/>
</dbReference>
<dbReference type="InParanoid" id="A0LFU2"/>
<dbReference type="FunCoup" id="A0LFU2">
    <property type="interactions" value="467"/>
</dbReference>
<dbReference type="GO" id="GO:0051536">
    <property type="term" value="F:iron-sulfur cluster binding"/>
    <property type="evidence" value="ECO:0007669"/>
    <property type="project" value="InterPro"/>
</dbReference>
<accession>A0LFU2</accession>
<evidence type="ECO:0000313" key="2">
    <source>
        <dbReference type="EMBL" id="ABK16294.1"/>
    </source>
</evidence>
<dbReference type="PANTHER" id="PTHR10093">
    <property type="entry name" value="IRON-SULFUR CLUSTER ASSEMBLY ENZYME NIFU HOMOLOG"/>
    <property type="match status" value="1"/>
</dbReference>
<dbReference type="EMBL" id="CP000478">
    <property type="protein sequence ID" value="ABK16294.1"/>
    <property type="molecule type" value="Genomic_DNA"/>
</dbReference>
<name>A0LFU2_SYNFM</name>
<sequence>MDNQRPGTSQADVEHLQKMLAESGYSRKAIRLFIEKPHMGTIPDADHVSEMTGTCGDTMSVCLKVQDGVIRDLKYQVLGCPGAVASAMAAVELIKGKTIEEARSLNDGDIFRLLEEIPAQKHHCIQLAVKTLKKALDEYARKSD</sequence>
<dbReference type="AlphaFoldDB" id="A0LFU2"/>
<evidence type="ECO:0000259" key="1">
    <source>
        <dbReference type="Pfam" id="PF01592"/>
    </source>
</evidence>
<dbReference type="STRING" id="335543.Sfum_0595"/>
<dbReference type="SUPFAM" id="SSF82649">
    <property type="entry name" value="SufE/NifU"/>
    <property type="match status" value="1"/>
</dbReference>
<dbReference type="HOGENOM" id="CLU_079283_5_1_7"/>
<gene>
    <name evidence="2" type="ordered locus">Sfum_0595</name>
</gene>
<feature type="domain" description="NIF system FeS cluster assembly NifU N-terminal" evidence="1">
    <location>
        <begin position="25"/>
        <end position="143"/>
    </location>
</feature>